<evidence type="ECO:0000313" key="3">
    <source>
        <dbReference type="EMBL" id="TAA29873.1"/>
    </source>
</evidence>
<feature type="region of interest" description="Disordered" evidence="1">
    <location>
        <begin position="169"/>
        <end position="291"/>
    </location>
</feature>
<dbReference type="InterPro" id="IPR036909">
    <property type="entry name" value="Cyt_c-like_dom_sf"/>
</dbReference>
<accession>A0A4V2HDZ4</accession>
<feature type="chain" id="PRO_5043310467" evidence="2">
    <location>
        <begin position="22"/>
        <end position="291"/>
    </location>
</feature>
<evidence type="ECO:0000256" key="1">
    <source>
        <dbReference type="SAM" id="MobiDB-lite"/>
    </source>
</evidence>
<dbReference type="GO" id="GO:0009055">
    <property type="term" value="F:electron transfer activity"/>
    <property type="evidence" value="ECO:0007669"/>
    <property type="project" value="InterPro"/>
</dbReference>
<protein>
    <submittedName>
        <fullName evidence="3">Cytochrome c</fullName>
    </submittedName>
</protein>
<reference evidence="3 4" key="1">
    <citation type="submission" date="2019-02" db="EMBL/GenBank/DDBJ databases">
        <title>WGS of Pseudoxanthomonas species novum from clinical isolates.</title>
        <authorList>
            <person name="Bernier A.-M."/>
            <person name="Bernard K."/>
            <person name="Vachon A."/>
        </authorList>
    </citation>
    <scope>NUCLEOTIDE SEQUENCE [LARGE SCALE GENOMIC DNA]</scope>
    <source>
        <strain evidence="3 4">NML171202</strain>
    </source>
</reference>
<dbReference type="InterPro" id="IPR009056">
    <property type="entry name" value="Cyt_c-like_dom"/>
</dbReference>
<dbReference type="Gene3D" id="1.10.760.10">
    <property type="entry name" value="Cytochrome c-like domain"/>
    <property type="match status" value="1"/>
</dbReference>
<dbReference type="GO" id="GO:0020037">
    <property type="term" value="F:heme binding"/>
    <property type="evidence" value="ECO:0007669"/>
    <property type="project" value="InterPro"/>
</dbReference>
<dbReference type="PROSITE" id="PS51007">
    <property type="entry name" value="CYTC"/>
    <property type="match status" value="1"/>
</dbReference>
<sequence>MPFVTRKSLLTLSILSGVALAAAAGFVWSGVYNIGADDTHTRPVYSTLQALRERSIEVRANKLQRPADLSDPARIRQGAGNYNAMCTGCHLGPGMEDTELSKGLYPAPPNLSKETVDAGKAFWVIKHGIKASGMPAWGKSMGDEYIWNMAAFLQALPKLTPEQYQTLVASSGGHSHGGGESDGHAHAEGGEDHHEDGDEHTHAEGDEHDAMAGMPMDESKPHSHPPGTPPHTDVPKDTKAPSGEVHIHADGKKHVHNAPAPATAKPAAADPHAGMDMPETAPASDGHDHQH</sequence>
<keyword evidence="2" id="KW-0732">Signal</keyword>
<feature type="compositionally biased region" description="Basic and acidic residues" evidence="1">
    <location>
        <begin position="177"/>
        <end position="210"/>
    </location>
</feature>
<evidence type="ECO:0000313" key="4">
    <source>
        <dbReference type="Proteomes" id="UP000291286"/>
    </source>
</evidence>
<accession>A0A4Q9TH86</accession>
<feature type="signal peptide" evidence="2">
    <location>
        <begin position="1"/>
        <end position="21"/>
    </location>
</feature>
<dbReference type="Pfam" id="PF13442">
    <property type="entry name" value="Cytochrome_CBB3"/>
    <property type="match status" value="1"/>
</dbReference>
<dbReference type="SUPFAM" id="SSF46626">
    <property type="entry name" value="Cytochrome c"/>
    <property type="match status" value="1"/>
</dbReference>
<gene>
    <name evidence="3" type="ORF">EA661_10040</name>
</gene>
<name>A0A4Q9TH86_9GAMM</name>
<dbReference type="GeneID" id="93829214"/>
<dbReference type="EMBL" id="SHMB01000003">
    <property type="protein sequence ID" value="TAA29873.1"/>
    <property type="molecule type" value="Genomic_DNA"/>
</dbReference>
<feature type="compositionally biased region" description="Low complexity" evidence="1">
    <location>
        <begin position="258"/>
        <end position="272"/>
    </location>
</feature>
<dbReference type="Proteomes" id="UP000291286">
    <property type="component" value="Unassembled WGS sequence"/>
</dbReference>
<evidence type="ECO:0000256" key="2">
    <source>
        <dbReference type="SAM" id="SignalP"/>
    </source>
</evidence>
<comment type="caution">
    <text evidence="3">The sequence shown here is derived from an EMBL/GenBank/DDBJ whole genome shotgun (WGS) entry which is preliminary data.</text>
</comment>
<feature type="compositionally biased region" description="Basic and acidic residues" evidence="1">
    <location>
        <begin position="233"/>
        <end position="252"/>
    </location>
</feature>
<proteinExistence type="predicted"/>
<organism evidence="3 4">
    <name type="scientific">Pseudoxanthomonas winnipegensis</name>
    <dbReference type="NCBI Taxonomy" id="2480810"/>
    <lineage>
        <taxon>Bacteria</taxon>
        <taxon>Pseudomonadati</taxon>
        <taxon>Pseudomonadota</taxon>
        <taxon>Gammaproteobacteria</taxon>
        <taxon>Lysobacterales</taxon>
        <taxon>Lysobacteraceae</taxon>
        <taxon>Pseudoxanthomonas</taxon>
    </lineage>
</organism>
<dbReference type="AlphaFoldDB" id="A0A4Q9TH86"/>
<dbReference type="RefSeq" id="WP_130518295.1">
    <property type="nucleotide sequence ID" value="NZ_CP095475.1"/>
</dbReference>